<reference evidence="1 2" key="1">
    <citation type="submission" date="2019-06" db="EMBL/GenBank/DDBJ databases">
        <authorList>
            <person name="Li M."/>
        </authorList>
    </citation>
    <scope>NUCLEOTIDE SEQUENCE [LARGE SCALE GENOMIC DNA]</scope>
    <source>
        <strain evidence="1 2">BGMRC6574</strain>
    </source>
</reference>
<sequence>METTPSLALPYLMPSQAQKHVTHNEALRMLDALVQLRVVEASRTAPPEAGSVDDGARYIVGEDATGAWAGHEKAVAAWQDGAWSFYTARKGWLAWVEAQSTFVVYDGEAWIEAGIGGSDTLPMLGINTAADETNRLAVRSAASLLTHEEGGHASGDHRLSVNKKASEDTASLVFQTGYSGRAEFGIAGSDDWQVKVSPDGAAWKSALVAEAATGRVGFPNGLKHVPSGAPLSGLIFTPGGDGEVSIYRNDAVRNENSRTVTIVAIADATITLDAGKAALFFDDDRMNGVSRVRVWNMSRTPYASAWIEAAPTDKTLRATSAADLSGWSAGDTLQIGDPKDIAPRRGISVDIAPMMQRTFGATFRQSGLLLKTGIAGVDTRAGIAVSPTAESGSFLETWSFDSGALNTGTVLVPCTSPSPISNTNLIFVREDESGPLTLSVTLISVVAVIP</sequence>
<dbReference type="Proteomes" id="UP000320314">
    <property type="component" value="Unassembled WGS sequence"/>
</dbReference>
<evidence type="ECO:0000313" key="1">
    <source>
        <dbReference type="EMBL" id="TPW30639.1"/>
    </source>
</evidence>
<dbReference type="OrthoDB" id="564699at2"/>
<dbReference type="AlphaFoldDB" id="A0A506UDA0"/>
<dbReference type="EMBL" id="VHLH01000005">
    <property type="protein sequence ID" value="TPW30639.1"/>
    <property type="molecule type" value="Genomic_DNA"/>
</dbReference>
<protein>
    <submittedName>
        <fullName evidence="1">DUF2793 domain-containing protein</fullName>
    </submittedName>
</protein>
<organism evidence="1 2">
    <name type="scientific">Pararhizobium mangrovi</name>
    <dbReference type="NCBI Taxonomy" id="2590452"/>
    <lineage>
        <taxon>Bacteria</taxon>
        <taxon>Pseudomonadati</taxon>
        <taxon>Pseudomonadota</taxon>
        <taxon>Alphaproteobacteria</taxon>
        <taxon>Hyphomicrobiales</taxon>
        <taxon>Rhizobiaceae</taxon>
        <taxon>Rhizobium/Agrobacterium group</taxon>
        <taxon>Pararhizobium</taxon>
    </lineage>
</organism>
<dbReference type="InterPro" id="IPR021251">
    <property type="entry name" value="DUF2793"/>
</dbReference>
<proteinExistence type="predicted"/>
<keyword evidence="2" id="KW-1185">Reference proteome</keyword>
<comment type="caution">
    <text evidence="1">The sequence shown here is derived from an EMBL/GenBank/DDBJ whole genome shotgun (WGS) entry which is preliminary data.</text>
</comment>
<name>A0A506UDA0_9HYPH</name>
<evidence type="ECO:0000313" key="2">
    <source>
        <dbReference type="Proteomes" id="UP000320314"/>
    </source>
</evidence>
<gene>
    <name evidence="1" type="ORF">FJU11_04215</name>
</gene>
<dbReference type="RefSeq" id="WP_141165778.1">
    <property type="nucleotide sequence ID" value="NZ_VHLH01000005.1"/>
</dbReference>
<accession>A0A506UDA0</accession>
<dbReference type="Pfam" id="PF10983">
    <property type="entry name" value="DUF2793"/>
    <property type="match status" value="1"/>
</dbReference>